<sequence length="104" mass="11385">MAREGREQVLGSDLGLGGIATNLKSHQVGDDLHGETTVLSIGPSHPATHGTVRIEVELLGEKILDADVEVGYLHRGFEKMCENVDYNQVIPYTDRLNYVSPIIN</sequence>
<evidence type="ECO:0008006" key="3">
    <source>
        <dbReference type="Google" id="ProtNLM"/>
    </source>
</evidence>
<organism evidence="1 2">
    <name type="scientific">SAR324 cluster bacterium</name>
    <dbReference type="NCBI Taxonomy" id="2024889"/>
    <lineage>
        <taxon>Bacteria</taxon>
        <taxon>Deltaproteobacteria</taxon>
        <taxon>SAR324 cluster</taxon>
    </lineage>
</organism>
<dbReference type="SUPFAM" id="SSF56762">
    <property type="entry name" value="HydB/Nqo4-like"/>
    <property type="match status" value="1"/>
</dbReference>
<feature type="non-terminal residue" evidence="1">
    <location>
        <position position="104"/>
    </location>
</feature>
<dbReference type="GO" id="GO:0016651">
    <property type="term" value="F:oxidoreductase activity, acting on NAD(P)H"/>
    <property type="evidence" value="ECO:0007669"/>
    <property type="project" value="InterPro"/>
</dbReference>
<dbReference type="InterPro" id="IPR029014">
    <property type="entry name" value="NiFe-Hase_large"/>
</dbReference>
<dbReference type="InterPro" id="IPR022885">
    <property type="entry name" value="NDH1_su_D/H"/>
</dbReference>
<dbReference type="PANTHER" id="PTHR11993">
    <property type="entry name" value="NADH-UBIQUINONE OXIDOREDUCTASE 49 KDA SUBUNIT"/>
    <property type="match status" value="1"/>
</dbReference>
<dbReference type="AlphaFoldDB" id="A0A7X9IIR9"/>
<dbReference type="Proteomes" id="UP000524246">
    <property type="component" value="Unassembled WGS sequence"/>
</dbReference>
<protein>
    <recommendedName>
        <fullName evidence="3">NADH-quinone oxidoreductase subunit D</fullName>
    </recommendedName>
</protein>
<dbReference type="PANTHER" id="PTHR11993:SF10">
    <property type="entry name" value="NADH DEHYDROGENASE [UBIQUINONE] IRON-SULFUR PROTEIN 2, MITOCHONDRIAL"/>
    <property type="match status" value="1"/>
</dbReference>
<evidence type="ECO:0000313" key="1">
    <source>
        <dbReference type="EMBL" id="NMC61885.1"/>
    </source>
</evidence>
<dbReference type="EMBL" id="JAAZON010000069">
    <property type="protein sequence ID" value="NMC61885.1"/>
    <property type="molecule type" value="Genomic_DNA"/>
</dbReference>
<accession>A0A7X9IIR9</accession>
<reference evidence="1 2" key="1">
    <citation type="journal article" date="2020" name="Biotechnol. Biofuels">
        <title>New insights from the biogas microbiome by comprehensive genome-resolved metagenomics of nearly 1600 species originating from multiple anaerobic digesters.</title>
        <authorList>
            <person name="Campanaro S."/>
            <person name="Treu L."/>
            <person name="Rodriguez-R L.M."/>
            <person name="Kovalovszki A."/>
            <person name="Ziels R.M."/>
            <person name="Maus I."/>
            <person name="Zhu X."/>
            <person name="Kougias P.G."/>
            <person name="Basile A."/>
            <person name="Luo G."/>
            <person name="Schluter A."/>
            <person name="Konstantinidis K.T."/>
            <person name="Angelidaki I."/>
        </authorList>
    </citation>
    <scope>NUCLEOTIDE SEQUENCE [LARGE SCALE GENOMIC DNA]</scope>
    <source>
        <strain evidence="1">AS27yjCOA_65</strain>
    </source>
</reference>
<proteinExistence type="predicted"/>
<dbReference type="Gene3D" id="1.10.645.10">
    <property type="entry name" value="Cytochrome-c3 Hydrogenase, chain B"/>
    <property type="match status" value="1"/>
</dbReference>
<gene>
    <name evidence="1" type="ORF">GYA55_01815</name>
</gene>
<evidence type="ECO:0000313" key="2">
    <source>
        <dbReference type="Proteomes" id="UP000524246"/>
    </source>
</evidence>
<comment type="caution">
    <text evidence="1">The sequence shown here is derived from an EMBL/GenBank/DDBJ whole genome shotgun (WGS) entry which is preliminary data.</text>
</comment>
<name>A0A7X9IIR9_9DELT</name>